<sequence length="119" mass="12993">MFYFYYTFNCIFLLDYNGKEMNSDDLTKSGIDIFYSTATGGVASGMPVLPAIGLGVTVDWAKDNGKYDVVKTTGGNVIGAAIGFKLGSNPITPVVREVINNVFDKEYDRVIKSGENIEK</sequence>
<comment type="caution">
    <text evidence="1">The sequence shown here is derived from an EMBL/GenBank/DDBJ whole genome shotgun (WGS) entry which is preliminary data.</text>
</comment>
<protein>
    <submittedName>
        <fullName evidence="1">Uncharacterized protein</fullName>
    </submittedName>
</protein>
<keyword evidence="2" id="KW-1185">Reference proteome</keyword>
<name>A0A1V3JDD3_9PAST</name>
<reference evidence="1 2" key="1">
    <citation type="submission" date="2016-10" db="EMBL/GenBank/DDBJ databases">
        <title>Rodentibacter gen. nov. and new species.</title>
        <authorList>
            <person name="Christensen H."/>
        </authorList>
    </citation>
    <scope>NUCLEOTIDE SEQUENCE [LARGE SCALE GENOMIC DNA]</scope>
    <source>
        <strain evidence="1 2">Ac151</strain>
    </source>
</reference>
<gene>
    <name evidence="1" type="ORF">BKL49_11915</name>
</gene>
<accession>A0A1V3JDD3</accession>
<dbReference type="AlphaFoldDB" id="A0A1V3JDD3"/>
<dbReference type="Proteomes" id="UP000188602">
    <property type="component" value="Unassembled WGS sequence"/>
</dbReference>
<dbReference type="EMBL" id="MLHQ01000052">
    <property type="protein sequence ID" value="OOF54638.1"/>
    <property type="molecule type" value="Genomic_DNA"/>
</dbReference>
<proteinExistence type="predicted"/>
<evidence type="ECO:0000313" key="2">
    <source>
        <dbReference type="Proteomes" id="UP000188602"/>
    </source>
</evidence>
<evidence type="ECO:0000313" key="1">
    <source>
        <dbReference type="EMBL" id="OOF54638.1"/>
    </source>
</evidence>
<organism evidence="1 2">
    <name type="scientific">Rodentibacter myodis</name>
    <dbReference type="NCBI Taxonomy" id="1907939"/>
    <lineage>
        <taxon>Bacteria</taxon>
        <taxon>Pseudomonadati</taxon>
        <taxon>Pseudomonadota</taxon>
        <taxon>Gammaproteobacteria</taxon>
        <taxon>Pasteurellales</taxon>
        <taxon>Pasteurellaceae</taxon>
        <taxon>Rodentibacter</taxon>
    </lineage>
</organism>